<evidence type="ECO:0000313" key="2">
    <source>
        <dbReference type="Proteomes" id="UP000199707"/>
    </source>
</evidence>
<dbReference type="Proteomes" id="UP000199707">
    <property type="component" value="Unassembled WGS sequence"/>
</dbReference>
<dbReference type="AlphaFoldDB" id="A0A1G4W1U0"/>
<accession>A0A1G4W1U0</accession>
<gene>
    <name evidence="1" type="ORF">SAMN02799620_02040</name>
</gene>
<name>A0A1G4W1U0_9MYCO</name>
<proteinExistence type="predicted"/>
<protein>
    <submittedName>
        <fullName evidence="1">Uncharacterized protein</fullName>
    </submittedName>
</protein>
<dbReference type="EMBL" id="FMUB01000004">
    <property type="protein sequence ID" value="SCX15342.1"/>
    <property type="molecule type" value="Genomic_DNA"/>
</dbReference>
<sequence>MRINVARNSNTQGKVFEVAQVPAIGENVAVLGVAYGPVIDVQWFFPSEPNIDVVATVIYDDTPEG</sequence>
<dbReference type="RefSeq" id="WP_090356409.1">
    <property type="nucleotide sequence ID" value="NZ_FMUB01000004.1"/>
</dbReference>
<evidence type="ECO:0000313" key="1">
    <source>
        <dbReference type="EMBL" id="SCX15342.1"/>
    </source>
</evidence>
<reference evidence="2" key="1">
    <citation type="submission" date="2016-10" db="EMBL/GenBank/DDBJ databases">
        <authorList>
            <person name="Varghese N."/>
            <person name="Submissions S."/>
        </authorList>
    </citation>
    <scope>NUCLEOTIDE SEQUENCE [LARGE SCALE GENOMIC DNA]</scope>
    <source>
        <strain evidence="2">UNC267MFSha1.1M11</strain>
    </source>
</reference>
<organism evidence="1 2">
    <name type="scientific">Mycolicibacterium fluoranthenivorans</name>
    <dbReference type="NCBI Taxonomy" id="258505"/>
    <lineage>
        <taxon>Bacteria</taxon>
        <taxon>Bacillati</taxon>
        <taxon>Actinomycetota</taxon>
        <taxon>Actinomycetes</taxon>
        <taxon>Mycobacteriales</taxon>
        <taxon>Mycobacteriaceae</taxon>
        <taxon>Mycolicibacterium</taxon>
    </lineage>
</organism>